<dbReference type="InterPro" id="IPR046956">
    <property type="entry name" value="RLP23-like"/>
</dbReference>
<dbReference type="AlphaFoldDB" id="A0AAD2EF49"/>
<evidence type="ECO:0000256" key="6">
    <source>
        <dbReference type="ARBA" id="ARBA00023180"/>
    </source>
</evidence>
<dbReference type="SUPFAM" id="SSF52047">
    <property type="entry name" value="RNI-like"/>
    <property type="match status" value="1"/>
</dbReference>
<keyword evidence="4" id="KW-1133">Transmembrane helix</keyword>
<gene>
    <name evidence="7" type="ORF">FPE_LOCUS33306</name>
</gene>
<reference evidence="7" key="1">
    <citation type="submission" date="2023-05" db="EMBL/GenBank/DDBJ databases">
        <authorList>
            <person name="Huff M."/>
        </authorList>
    </citation>
    <scope>NUCLEOTIDE SEQUENCE</scope>
</reference>
<evidence type="ECO:0000256" key="5">
    <source>
        <dbReference type="ARBA" id="ARBA00023136"/>
    </source>
</evidence>
<keyword evidence="6" id="KW-0325">Glycoprotein</keyword>
<comment type="subcellular location">
    <subcellularLocation>
        <location evidence="1">Membrane</location>
        <topology evidence="1">Single-pass type I membrane protein</topology>
    </subcellularLocation>
</comment>
<dbReference type="PRINTS" id="PR00019">
    <property type="entry name" value="LEURICHRPT"/>
</dbReference>
<dbReference type="PANTHER" id="PTHR48063:SF101">
    <property type="entry name" value="LRR RECEPTOR-LIKE SERINE_THREONINE-PROTEIN KINASE FLS2"/>
    <property type="match status" value="1"/>
</dbReference>
<dbReference type="InterPro" id="IPR001611">
    <property type="entry name" value="Leu-rich_rpt"/>
</dbReference>
<dbReference type="PANTHER" id="PTHR48063">
    <property type="entry name" value="LRR RECEPTOR-LIKE KINASE"/>
    <property type="match status" value="1"/>
</dbReference>
<proteinExistence type="predicted"/>
<dbReference type="Gene3D" id="3.80.10.10">
    <property type="entry name" value="Ribonuclease Inhibitor"/>
    <property type="match status" value="2"/>
</dbReference>
<protein>
    <submittedName>
        <fullName evidence="7">Uncharacterized protein</fullName>
    </submittedName>
</protein>
<evidence type="ECO:0000256" key="2">
    <source>
        <dbReference type="ARBA" id="ARBA00022692"/>
    </source>
</evidence>
<evidence type="ECO:0000313" key="8">
    <source>
        <dbReference type="Proteomes" id="UP000834106"/>
    </source>
</evidence>
<dbReference type="Pfam" id="PF00560">
    <property type="entry name" value="LRR_1"/>
    <property type="match status" value="6"/>
</dbReference>
<sequence length="327" mass="36967">MGENTGLIRPGYFSDWHAADFSGFDFGDGQTDRRRPWHRILAHPSRRLSQPYCLSLLLRAPLTETATSIDLSHNRLDGPIPDAFGELIFLEDLSLYNNKLHGGIPKSMGNVSHWILLDLSGNNLNESITELFRNLSGKVEMSLESLELCWNQFFGALPDLTKFSRLRKLRLCRNQLNGFLPQSLGQPSRLEVLDLEYNHISGSLPELKVYSSLIELCLTSNQFKRLPEGIWQHSKLEIFIAASNLLEGAITDAQLSNLANLKSLDLSFNSLTLNLSCDWVPPFQLNDIFLSHCNMGPHFPKWLQTQNRYVNLDISVAGISDAVPVWF</sequence>
<accession>A0AAD2EF49</accession>
<keyword evidence="3" id="KW-0732">Signal</keyword>
<evidence type="ECO:0000256" key="4">
    <source>
        <dbReference type="ARBA" id="ARBA00022989"/>
    </source>
</evidence>
<evidence type="ECO:0000313" key="7">
    <source>
        <dbReference type="EMBL" id="CAI9785876.1"/>
    </source>
</evidence>
<keyword evidence="2" id="KW-0812">Transmembrane</keyword>
<dbReference type="Proteomes" id="UP000834106">
    <property type="component" value="Chromosome 22"/>
</dbReference>
<name>A0AAD2EF49_9LAMI</name>
<dbReference type="PROSITE" id="PS51450">
    <property type="entry name" value="LRR"/>
    <property type="match status" value="1"/>
</dbReference>
<organism evidence="7 8">
    <name type="scientific">Fraxinus pennsylvanica</name>
    <dbReference type="NCBI Taxonomy" id="56036"/>
    <lineage>
        <taxon>Eukaryota</taxon>
        <taxon>Viridiplantae</taxon>
        <taxon>Streptophyta</taxon>
        <taxon>Embryophyta</taxon>
        <taxon>Tracheophyta</taxon>
        <taxon>Spermatophyta</taxon>
        <taxon>Magnoliopsida</taxon>
        <taxon>eudicotyledons</taxon>
        <taxon>Gunneridae</taxon>
        <taxon>Pentapetalae</taxon>
        <taxon>asterids</taxon>
        <taxon>lamiids</taxon>
        <taxon>Lamiales</taxon>
        <taxon>Oleaceae</taxon>
        <taxon>Oleeae</taxon>
        <taxon>Fraxinus</taxon>
    </lineage>
</organism>
<keyword evidence="8" id="KW-1185">Reference proteome</keyword>
<evidence type="ECO:0000256" key="1">
    <source>
        <dbReference type="ARBA" id="ARBA00004479"/>
    </source>
</evidence>
<dbReference type="GO" id="GO:0016020">
    <property type="term" value="C:membrane"/>
    <property type="evidence" value="ECO:0007669"/>
    <property type="project" value="UniProtKB-SubCell"/>
</dbReference>
<keyword evidence="5" id="KW-0472">Membrane</keyword>
<dbReference type="InterPro" id="IPR032675">
    <property type="entry name" value="LRR_dom_sf"/>
</dbReference>
<evidence type="ECO:0000256" key="3">
    <source>
        <dbReference type="ARBA" id="ARBA00022729"/>
    </source>
</evidence>
<dbReference type="EMBL" id="OU503057">
    <property type="protein sequence ID" value="CAI9785876.1"/>
    <property type="molecule type" value="Genomic_DNA"/>
</dbReference>